<proteinExistence type="predicted"/>
<dbReference type="Proteomes" id="UP000198828">
    <property type="component" value="Unassembled WGS sequence"/>
</dbReference>
<dbReference type="EMBL" id="FNNG01000006">
    <property type="protein sequence ID" value="SDX05535.1"/>
    <property type="molecule type" value="Genomic_DNA"/>
</dbReference>
<name>A0A1H2YKL8_9FIRM</name>
<evidence type="ECO:0000313" key="1">
    <source>
        <dbReference type="EMBL" id="SDX05535.1"/>
    </source>
</evidence>
<dbReference type="RefSeq" id="WP_159428650.1">
    <property type="nucleotide sequence ID" value="NZ_FNNG01000006.1"/>
</dbReference>
<evidence type="ECO:0000313" key="2">
    <source>
        <dbReference type="Proteomes" id="UP000198828"/>
    </source>
</evidence>
<dbReference type="AlphaFoldDB" id="A0A1H2YKL8"/>
<organism evidence="1 2">
    <name type="scientific">Tepidimicrobium xylanilyticum</name>
    <dbReference type="NCBI Taxonomy" id="1123352"/>
    <lineage>
        <taxon>Bacteria</taxon>
        <taxon>Bacillati</taxon>
        <taxon>Bacillota</taxon>
        <taxon>Tissierellia</taxon>
        <taxon>Tissierellales</taxon>
        <taxon>Tepidimicrobiaceae</taxon>
        <taxon>Tepidimicrobium</taxon>
    </lineage>
</organism>
<keyword evidence="2" id="KW-1185">Reference proteome</keyword>
<sequence length="58" mass="6675">MEKCMNGIPKLFPYVKEVKEILNDFGEVNRLINENWILIGVVSTSDKTVFSMGRLELD</sequence>
<accession>A0A1H2YKL8</accession>
<reference evidence="1 2" key="1">
    <citation type="submission" date="2016-10" db="EMBL/GenBank/DDBJ databases">
        <authorList>
            <person name="de Groot N.N."/>
        </authorList>
    </citation>
    <scope>NUCLEOTIDE SEQUENCE [LARGE SCALE GENOMIC DNA]</scope>
    <source>
        <strain evidence="1 2">DSM 23310</strain>
    </source>
</reference>
<protein>
    <submittedName>
        <fullName evidence="1">Uncharacterized protein</fullName>
    </submittedName>
</protein>
<gene>
    <name evidence="1" type="ORF">SAMN05660923_01645</name>
</gene>
<dbReference type="OrthoDB" id="1425703at2"/>